<comment type="caution">
    <text evidence="4">The sequence shown here is derived from an EMBL/GenBank/DDBJ whole genome shotgun (WGS) entry which is preliminary data.</text>
</comment>
<gene>
    <name evidence="4" type="ORF">NU09_2173</name>
</gene>
<keyword evidence="1 2" id="KW-0732">Signal</keyword>
<reference evidence="4 5" key="1">
    <citation type="submission" date="2014-12" db="EMBL/GenBank/DDBJ databases">
        <title>Genome sequence of Flavobacterium beibuense RSKm HC5.</title>
        <authorList>
            <person name="Kim J.F."/>
            <person name="Song J.Y."/>
            <person name="Kwak M.-J."/>
            <person name="Lee S.-W."/>
        </authorList>
    </citation>
    <scope>NUCLEOTIDE SEQUENCE [LARGE SCALE GENOMIC DNA]</scope>
    <source>
        <strain evidence="4 5">RSKm HC5</strain>
    </source>
</reference>
<dbReference type="RefSeq" id="WP_129751292.1">
    <property type="nucleotide sequence ID" value="NZ_JUIW01000007.1"/>
</dbReference>
<organism evidence="4 5">
    <name type="scientific">Flavobacterium beibuense</name>
    <dbReference type="NCBI Taxonomy" id="657326"/>
    <lineage>
        <taxon>Bacteria</taxon>
        <taxon>Pseudomonadati</taxon>
        <taxon>Bacteroidota</taxon>
        <taxon>Flavobacteriia</taxon>
        <taxon>Flavobacteriales</taxon>
        <taxon>Flavobacteriaceae</taxon>
        <taxon>Flavobacterium</taxon>
    </lineage>
</organism>
<feature type="domain" description="Outer membrane protein beta-barrel" evidence="3">
    <location>
        <begin position="7"/>
        <end position="190"/>
    </location>
</feature>
<sequence>MKIKIVLAAIFSLICAQGFSQDSFGSVNYSIGFPSGDLKDFTDNVSGRGVAVDYAFMLKSNVSIGFGIGLQTFYEEKGYSSLTDGTQTLSGKQFNYVNALPLYINGAYYFGNSPNVKPYLGIGLGTMYVDKRADIGIFEVVNDGWAFLVKPEVGLQYKAAANIGLNLSYRYNYASDIDNVGSMTYSSVMIGAVWFY</sequence>
<evidence type="ECO:0000313" key="5">
    <source>
        <dbReference type="Proteomes" id="UP000289775"/>
    </source>
</evidence>
<evidence type="ECO:0000259" key="3">
    <source>
        <dbReference type="Pfam" id="PF13505"/>
    </source>
</evidence>
<dbReference type="Pfam" id="PF13505">
    <property type="entry name" value="OMP_b-brl"/>
    <property type="match status" value="1"/>
</dbReference>
<keyword evidence="5" id="KW-1185">Reference proteome</keyword>
<evidence type="ECO:0000313" key="4">
    <source>
        <dbReference type="EMBL" id="RYJ42387.1"/>
    </source>
</evidence>
<feature type="signal peptide" evidence="2">
    <location>
        <begin position="1"/>
        <end position="20"/>
    </location>
</feature>
<dbReference type="Proteomes" id="UP000289775">
    <property type="component" value="Unassembled WGS sequence"/>
</dbReference>
<dbReference type="InterPro" id="IPR011250">
    <property type="entry name" value="OMP/PagP_B-barrel"/>
</dbReference>
<dbReference type="SUPFAM" id="SSF56925">
    <property type="entry name" value="OMPA-like"/>
    <property type="match status" value="1"/>
</dbReference>
<dbReference type="InterPro" id="IPR027385">
    <property type="entry name" value="Beta-barrel_OMP"/>
</dbReference>
<name>A0A444W904_9FLAO</name>
<dbReference type="OrthoDB" id="1094316at2"/>
<protein>
    <submittedName>
        <fullName evidence="4">Outer membrane protein W</fullName>
    </submittedName>
</protein>
<evidence type="ECO:0000256" key="1">
    <source>
        <dbReference type="ARBA" id="ARBA00022729"/>
    </source>
</evidence>
<dbReference type="Gene3D" id="2.40.160.20">
    <property type="match status" value="1"/>
</dbReference>
<dbReference type="AlphaFoldDB" id="A0A444W904"/>
<feature type="chain" id="PRO_5019278820" evidence="2">
    <location>
        <begin position="21"/>
        <end position="196"/>
    </location>
</feature>
<accession>A0A444W904</accession>
<evidence type="ECO:0000256" key="2">
    <source>
        <dbReference type="SAM" id="SignalP"/>
    </source>
</evidence>
<proteinExistence type="predicted"/>
<dbReference type="EMBL" id="JUIW01000007">
    <property type="protein sequence ID" value="RYJ42387.1"/>
    <property type="molecule type" value="Genomic_DNA"/>
</dbReference>